<name>A0A7S0T2B7_9CHLO</name>
<gene>
    <name evidence="1" type="ORF">MANT1106_LOCUS22571</name>
</gene>
<dbReference type="InterPro" id="IPR011990">
    <property type="entry name" value="TPR-like_helical_dom_sf"/>
</dbReference>
<evidence type="ECO:0000313" key="1">
    <source>
        <dbReference type="EMBL" id="CAD8723355.1"/>
    </source>
</evidence>
<proteinExistence type="predicted"/>
<protein>
    <submittedName>
        <fullName evidence="1">Uncharacterized protein</fullName>
    </submittedName>
</protein>
<accession>A0A7S0T2B7</accession>
<sequence length="277" mass="28123">MAMVQGRFVDTFKGVIPDDQLAAFVDKAVAAAAGSGAGVPGASPGASLGVERAGSDGPETTAAPVQDPVVLVAGAFAALDGGLPSAKEDAARAFSHVLAAGTAAGPATRARAYAGVARCALLASPPDLEGAREMVMMARKIVDNNFTEPEEIGAAAARTELMASAIEAGVLSFASDASGEKNDADGFETEIEALRAEVVAAAAVSDKDAADDARHKLTLRLVFAGDASGAIKVALEMVSKGSRERGRKLCVQIFDALGANDPLTVAGRRRLSNAWFI</sequence>
<dbReference type="Pfam" id="PF14561">
    <property type="entry name" value="TPR_20"/>
    <property type="match status" value="1"/>
</dbReference>
<dbReference type="EMBL" id="HBFC01038022">
    <property type="protein sequence ID" value="CAD8723355.1"/>
    <property type="molecule type" value="Transcribed_RNA"/>
</dbReference>
<organism evidence="1">
    <name type="scientific">Mantoniella antarctica</name>
    <dbReference type="NCBI Taxonomy" id="81844"/>
    <lineage>
        <taxon>Eukaryota</taxon>
        <taxon>Viridiplantae</taxon>
        <taxon>Chlorophyta</taxon>
        <taxon>Mamiellophyceae</taxon>
        <taxon>Mamiellales</taxon>
        <taxon>Mamiellaceae</taxon>
        <taxon>Mantoniella</taxon>
    </lineage>
</organism>
<dbReference type="AlphaFoldDB" id="A0A7S0T2B7"/>
<dbReference type="Gene3D" id="1.25.40.10">
    <property type="entry name" value="Tetratricopeptide repeat domain"/>
    <property type="match status" value="1"/>
</dbReference>
<reference evidence="1" key="1">
    <citation type="submission" date="2021-01" db="EMBL/GenBank/DDBJ databases">
        <authorList>
            <person name="Corre E."/>
            <person name="Pelletier E."/>
            <person name="Niang G."/>
            <person name="Scheremetjew M."/>
            <person name="Finn R."/>
            <person name="Kale V."/>
            <person name="Holt S."/>
            <person name="Cochrane G."/>
            <person name="Meng A."/>
            <person name="Brown T."/>
            <person name="Cohen L."/>
        </authorList>
    </citation>
    <scope>NUCLEOTIDE SEQUENCE</scope>
    <source>
        <strain evidence="1">SL-175</strain>
    </source>
</reference>